<evidence type="ECO:0000256" key="6">
    <source>
        <dbReference type="ARBA" id="ARBA00023002"/>
    </source>
</evidence>
<dbReference type="SUPFAM" id="SSF51905">
    <property type="entry name" value="FAD/NAD(P)-binding domain"/>
    <property type="match status" value="1"/>
</dbReference>
<keyword evidence="3 7" id="KW-0285">Flavoprotein</keyword>
<protein>
    <recommendedName>
        <fullName evidence="7">Glycerol-3-phosphate dehydrogenase</fullName>
        <ecNumber evidence="7">1.1.5.3</ecNumber>
    </recommendedName>
</protein>
<dbReference type="PANTHER" id="PTHR11985">
    <property type="entry name" value="GLYCEROL-3-PHOSPHATE DEHYDROGENASE"/>
    <property type="match status" value="1"/>
</dbReference>
<evidence type="ECO:0000313" key="10">
    <source>
        <dbReference type="EMBL" id="NKY30727.1"/>
    </source>
</evidence>
<feature type="domain" description="FAD dependent oxidoreductase" evidence="8">
    <location>
        <begin position="32"/>
        <end position="384"/>
    </location>
</feature>
<evidence type="ECO:0000259" key="8">
    <source>
        <dbReference type="Pfam" id="PF01266"/>
    </source>
</evidence>
<evidence type="ECO:0000256" key="7">
    <source>
        <dbReference type="RuleBase" id="RU361217"/>
    </source>
</evidence>
<dbReference type="PROSITE" id="PS00977">
    <property type="entry name" value="FAD_G3PDH_1"/>
    <property type="match status" value="1"/>
</dbReference>
<comment type="catalytic activity">
    <reaction evidence="7">
        <text>a quinone + sn-glycerol 3-phosphate = dihydroxyacetone phosphate + a quinol</text>
        <dbReference type="Rhea" id="RHEA:18977"/>
        <dbReference type="ChEBI" id="CHEBI:24646"/>
        <dbReference type="ChEBI" id="CHEBI:57597"/>
        <dbReference type="ChEBI" id="CHEBI:57642"/>
        <dbReference type="ChEBI" id="CHEBI:132124"/>
        <dbReference type="EC" id="1.1.5.3"/>
    </reaction>
</comment>
<dbReference type="GO" id="GO:0004368">
    <property type="term" value="F:glycerol-3-phosphate dehydrogenase (quinone) activity"/>
    <property type="evidence" value="ECO:0007669"/>
    <property type="project" value="UniProtKB-EC"/>
</dbReference>
<accession>A0A7X6R6T4</accession>
<dbReference type="RefSeq" id="WP_168434236.1">
    <property type="nucleotide sequence ID" value="NZ_JAAXOS010000020.1"/>
</dbReference>
<gene>
    <name evidence="10" type="ORF">HGB38_31620</name>
</gene>
<keyword evidence="5" id="KW-0274">FAD</keyword>
<proteinExistence type="inferred from homology"/>
<dbReference type="InterPro" id="IPR036188">
    <property type="entry name" value="FAD/NAD-bd_sf"/>
</dbReference>
<evidence type="ECO:0000256" key="4">
    <source>
        <dbReference type="ARBA" id="ARBA00022798"/>
    </source>
</evidence>
<dbReference type="InterPro" id="IPR038299">
    <property type="entry name" value="DAO_C_sf"/>
</dbReference>
<dbReference type="InterPro" id="IPR000447">
    <property type="entry name" value="G3P_DH_FAD-dep"/>
</dbReference>
<dbReference type="PROSITE" id="PS00978">
    <property type="entry name" value="FAD_G3PDH_2"/>
    <property type="match status" value="1"/>
</dbReference>
<organism evidence="10 11">
    <name type="scientific">Nocardia gamkensis</name>
    <dbReference type="NCBI Taxonomy" id="352869"/>
    <lineage>
        <taxon>Bacteria</taxon>
        <taxon>Bacillati</taxon>
        <taxon>Actinomycetota</taxon>
        <taxon>Actinomycetes</taxon>
        <taxon>Mycobacteriales</taxon>
        <taxon>Nocardiaceae</taxon>
        <taxon>Nocardia</taxon>
    </lineage>
</organism>
<dbReference type="SUPFAM" id="SSF54373">
    <property type="entry name" value="FAD-linked reductases, C-terminal domain"/>
    <property type="match status" value="1"/>
</dbReference>
<dbReference type="AlphaFoldDB" id="A0A7X6R6T4"/>
<reference evidence="10 11" key="1">
    <citation type="submission" date="2020-04" db="EMBL/GenBank/DDBJ databases">
        <title>MicrobeNet Type strains.</title>
        <authorList>
            <person name="Nicholson A.C."/>
        </authorList>
    </citation>
    <scope>NUCLEOTIDE SEQUENCE [LARGE SCALE GENOMIC DNA]</scope>
    <source>
        <strain evidence="10 11">DSM 44956</strain>
    </source>
</reference>
<dbReference type="Pfam" id="PF16901">
    <property type="entry name" value="DAO_C"/>
    <property type="match status" value="1"/>
</dbReference>
<keyword evidence="6 7" id="KW-0560">Oxidoreductase</keyword>
<evidence type="ECO:0000256" key="5">
    <source>
        <dbReference type="ARBA" id="ARBA00022827"/>
    </source>
</evidence>
<sequence length="513" mass="53307">MTIDSGRTGDSALNAARRAADLSRLGDGAEIDVLVIGGGVTGAGAALDAAARGLRTVLVERHDLAFGTSRWSSKLVHGGLRYLASGRVGIAHESAVERGILMRTTAPHLVRPLPQLVPLLPNVGAAQAALVRAGFLAGDLLRRGAGTPAAILPRSRRVAAAEAVRLAPTVRRADLRGGLQAWDGQLVDDARLVVALARTAAAHGARILTRVEASEVTGNSATLRDTRTGETLTVRPRTVVNATGVWADQVDPSIRLRPSRGTHLVFSAASFGGLAAALTVPVPGSVGRFVFAFPAAHGRVYLGLTDEDAPGPVPDEPKPTDDEIGFLLDTINPALREPLTRDDIRGSYAGLRPLLQTADDSTADISRKHAVLRSPTGIITIVGGKLTTYRKMAEDVIDAAVAHGDLAAGPCRTRRLPLVGAVSGAARDRIDAPPVLIERYGSEAATVLAAARRDPSLAEPVAPGIDVLGAEFAFAVSHEGALEAGDLLDRRTRVGLIDEDRAAAAAAAVRAVA</sequence>
<dbReference type="EC" id="1.1.5.3" evidence="7"/>
<dbReference type="Proteomes" id="UP000540698">
    <property type="component" value="Unassembled WGS sequence"/>
</dbReference>
<name>A0A7X6R6T4_9NOCA</name>
<comment type="caution">
    <text evidence="10">The sequence shown here is derived from an EMBL/GenBank/DDBJ whole genome shotgun (WGS) entry which is preliminary data.</text>
</comment>
<dbReference type="EMBL" id="JAAXOS010000020">
    <property type="protein sequence ID" value="NKY30727.1"/>
    <property type="molecule type" value="Genomic_DNA"/>
</dbReference>
<dbReference type="GO" id="GO:0046168">
    <property type="term" value="P:glycerol-3-phosphate catabolic process"/>
    <property type="evidence" value="ECO:0007669"/>
    <property type="project" value="TreeGrafter"/>
</dbReference>
<dbReference type="GO" id="GO:0006071">
    <property type="term" value="P:glycerol metabolic process"/>
    <property type="evidence" value="ECO:0007669"/>
    <property type="project" value="UniProtKB-KW"/>
</dbReference>
<keyword evidence="11" id="KW-1185">Reference proteome</keyword>
<evidence type="ECO:0000313" key="11">
    <source>
        <dbReference type="Proteomes" id="UP000540698"/>
    </source>
</evidence>
<feature type="domain" description="Alpha-glycerophosphate oxidase C-terminal" evidence="9">
    <location>
        <begin position="411"/>
        <end position="511"/>
    </location>
</feature>
<evidence type="ECO:0000256" key="2">
    <source>
        <dbReference type="ARBA" id="ARBA00007330"/>
    </source>
</evidence>
<comment type="cofactor">
    <cofactor evidence="1 7">
        <name>FAD</name>
        <dbReference type="ChEBI" id="CHEBI:57692"/>
    </cofactor>
</comment>
<dbReference type="PANTHER" id="PTHR11985:SF35">
    <property type="entry name" value="ANAEROBIC GLYCEROL-3-PHOSPHATE DEHYDROGENASE SUBUNIT A"/>
    <property type="match status" value="1"/>
</dbReference>
<evidence type="ECO:0000259" key="9">
    <source>
        <dbReference type="Pfam" id="PF16901"/>
    </source>
</evidence>
<evidence type="ECO:0000256" key="3">
    <source>
        <dbReference type="ARBA" id="ARBA00022630"/>
    </source>
</evidence>
<dbReference type="Pfam" id="PF01266">
    <property type="entry name" value="DAO"/>
    <property type="match status" value="1"/>
</dbReference>
<dbReference type="GO" id="GO:0009331">
    <property type="term" value="C:glycerol-3-phosphate dehydrogenase (FAD) complex"/>
    <property type="evidence" value="ECO:0007669"/>
    <property type="project" value="UniProtKB-UniRule"/>
</dbReference>
<dbReference type="Gene3D" id="3.50.50.60">
    <property type="entry name" value="FAD/NAD(P)-binding domain"/>
    <property type="match status" value="1"/>
</dbReference>
<dbReference type="Gene3D" id="1.10.8.870">
    <property type="entry name" value="Alpha-glycerophosphate oxidase, cap domain"/>
    <property type="match status" value="1"/>
</dbReference>
<keyword evidence="4" id="KW-0319">Glycerol metabolism</keyword>
<dbReference type="Gene3D" id="3.30.9.10">
    <property type="entry name" value="D-Amino Acid Oxidase, subunit A, domain 2"/>
    <property type="match status" value="1"/>
</dbReference>
<comment type="similarity">
    <text evidence="2 7">Belongs to the FAD-dependent glycerol-3-phosphate dehydrogenase family.</text>
</comment>
<evidence type="ECO:0000256" key="1">
    <source>
        <dbReference type="ARBA" id="ARBA00001974"/>
    </source>
</evidence>
<dbReference type="PRINTS" id="PR01001">
    <property type="entry name" value="FADG3PDH"/>
</dbReference>
<dbReference type="InterPro" id="IPR031656">
    <property type="entry name" value="DAO_C"/>
</dbReference>
<dbReference type="InterPro" id="IPR006076">
    <property type="entry name" value="FAD-dep_OxRdtase"/>
</dbReference>